<evidence type="ECO:0000313" key="3">
    <source>
        <dbReference type="Proteomes" id="UP000028730"/>
    </source>
</evidence>
<dbReference type="Proteomes" id="UP000028730">
    <property type="component" value="Unassembled WGS sequence"/>
</dbReference>
<evidence type="ECO:0000313" key="2">
    <source>
        <dbReference type="EMBL" id="KFF30771.1"/>
    </source>
</evidence>
<feature type="transmembrane region" description="Helical" evidence="1">
    <location>
        <begin position="76"/>
        <end position="95"/>
    </location>
</feature>
<feature type="transmembrane region" description="Helical" evidence="1">
    <location>
        <begin position="29"/>
        <end position="46"/>
    </location>
</feature>
<dbReference type="EMBL" id="ATLK01000001">
    <property type="protein sequence ID" value="KFF30771.1"/>
    <property type="molecule type" value="Genomic_DNA"/>
</dbReference>
<keyword evidence="1" id="KW-0472">Membrane</keyword>
<evidence type="ECO:0000256" key="1">
    <source>
        <dbReference type="SAM" id="Phobius"/>
    </source>
</evidence>
<reference evidence="2 3" key="1">
    <citation type="journal article" date="2014" name="Appl. Environ. Microbiol.">
        <title>Genomic encyclopedia of type strains of the genus Bifidobacterium.</title>
        <authorList>
            <person name="Milani C."/>
            <person name="Lugli G.A."/>
            <person name="Duranti S."/>
            <person name="Turroni F."/>
            <person name="Bottacini F."/>
            <person name="Mangifesta M."/>
            <person name="Sanchez B."/>
            <person name="Viappiani A."/>
            <person name="Mancabelli L."/>
            <person name="Taminiau B."/>
            <person name="Delcenserie V."/>
            <person name="Barrangou R."/>
            <person name="Margolles A."/>
            <person name="van Sinderen D."/>
            <person name="Ventura M."/>
        </authorList>
    </citation>
    <scope>NUCLEOTIDE SEQUENCE [LARGE SCALE GENOMIC DNA]</scope>
    <source>
        <strain evidence="2 3">DSM 19703</strain>
    </source>
</reference>
<name>A0A080N230_9BIFI</name>
<protein>
    <submittedName>
        <fullName evidence="2">Uncharacterized protein</fullName>
    </submittedName>
</protein>
<keyword evidence="1" id="KW-0812">Transmembrane</keyword>
<gene>
    <name evidence="2" type="ORF">BBOMB_0079</name>
</gene>
<sequence>MKLTLNIISLIYALVMGAAAAVSYKTLPWWAIAVNVLFAVCLAASIRWSWLLPVGLLGLVAAAVMNGLLMYGQVHLSHVIVRVVISIGLLTFWHLSRSHA</sequence>
<accession>A0A080N230</accession>
<comment type="caution">
    <text evidence="2">The sequence shown here is derived from an EMBL/GenBank/DDBJ whole genome shotgun (WGS) entry which is preliminary data.</text>
</comment>
<keyword evidence="1" id="KW-1133">Transmembrane helix</keyword>
<keyword evidence="3" id="KW-1185">Reference proteome</keyword>
<feature type="transmembrane region" description="Helical" evidence="1">
    <location>
        <begin position="51"/>
        <end position="70"/>
    </location>
</feature>
<dbReference type="RefSeq" id="WP_044087914.1">
    <property type="nucleotide sequence ID" value="NZ_ATLK01000001.1"/>
</dbReference>
<dbReference type="eggNOG" id="ENOG503289A">
    <property type="taxonomic scope" value="Bacteria"/>
</dbReference>
<dbReference type="AlphaFoldDB" id="A0A080N230"/>
<organism evidence="2 3">
    <name type="scientific">Bifidobacterium bombi DSM 19703</name>
    <dbReference type="NCBI Taxonomy" id="1341695"/>
    <lineage>
        <taxon>Bacteria</taxon>
        <taxon>Bacillati</taxon>
        <taxon>Actinomycetota</taxon>
        <taxon>Actinomycetes</taxon>
        <taxon>Bifidobacteriales</taxon>
        <taxon>Bifidobacteriaceae</taxon>
        <taxon>Bifidobacterium</taxon>
    </lineage>
</organism>
<proteinExistence type="predicted"/>